<comment type="caution">
    <text evidence="2">The sequence shown here is derived from an EMBL/GenBank/DDBJ whole genome shotgun (WGS) entry which is preliminary data.</text>
</comment>
<dbReference type="Proteomes" id="UP000316123">
    <property type="component" value="Unassembled WGS sequence"/>
</dbReference>
<gene>
    <name evidence="2" type="ORF">FIV41_14670</name>
</gene>
<evidence type="ECO:0000313" key="2">
    <source>
        <dbReference type="EMBL" id="TWR59337.1"/>
    </source>
</evidence>
<organism evidence="2 3">
    <name type="scientific">Pseudomonas marginalis</name>
    <name type="common">Pseudomonas panacis</name>
    <dbReference type="NCBI Taxonomy" id="298"/>
    <lineage>
        <taxon>Bacteria</taxon>
        <taxon>Pseudomonadati</taxon>
        <taxon>Pseudomonadota</taxon>
        <taxon>Gammaproteobacteria</taxon>
        <taxon>Pseudomonadales</taxon>
        <taxon>Pseudomonadaceae</taxon>
        <taxon>Pseudomonas</taxon>
    </lineage>
</organism>
<dbReference type="EMBL" id="VFEQ01000008">
    <property type="protein sequence ID" value="TWR59337.1"/>
    <property type="molecule type" value="Genomic_DNA"/>
</dbReference>
<evidence type="ECO:0000313" key="3">
    <source>
        <dbReference type="Proteomes" id="UP000316123"/>
    </source>
</evidence>
<dbReference type="RefSeq" id="WP_074847114.1">
    <property type="nucleotide sequence ID" value="NZ_FNSU01000003.1"/>
</dbReference>
<name>A0A9X9FXG9_PSEMA</name>
<evidence type="ECO:0000256" key="1">
    <source>
        <dbReference type="SAM" id="Coils"/>
    </source>
</evidence>
<proteinExistence type="predicted"/>
<sequence length="83" mass="9391">MPMVETELLKSLNQDAQKKYKVLESALEEVRARKDRQNEDPGGFHRAEMKAEHALLDFRIAGGILAIELNRVVAKAERDADQS</sequence>
<keyword evidence="1" id="KW-0175">Coiled coil</keyword>
<dbReference type="AlphaFoldDB" id="A0A9X9FXG9"/>
<reference evidence="2 3" key="1">
    <citation type="submission" date="2019-06" db="EMBL/GenBank/DDBJ databases">
        <title>Pseudomonas bimorpha sp. nov. isolated from bovine raw milk and skim milk concentrate.</title>
        <authorList>
            <person name="Hofmann K."/>
            <person name="Huptas C."/>
            <person name="Doll E."/>
            <person name="Scherer S."/>
            <person name="Wenning M."/>
        </authorList>
    </citation>
    <scope>NUCLEOTIDE SEQUENCE [LARGE SCALE GENOMIC DNA]</scope>
    <source>
        <strain evidence="2 3">DSM 13124</strain>
    </source>
</reference>
<accession>A0A9X9FXG9</accession>
<protein>
    <submittedName>
        <fullName evidence="2">Uncharacterized protein</fullName>
    </submittedName>
</protein>
<feature type="coiled-coil region" evidence="1">
    <location>
        <begin position="9"/>
        <end position="40"/>
    </location>
</feature>